<dbReference type="InterPro" id="IPR009996">
    <property type="entry name" value="YycH"/>
</dbReference>
<evidence type="ECO:0000259" key="2">
    <source>
        <dbReference type="Pfam" id="PF07435"/>
    </source>
</evidence>
<proteinExistence type="predicted"/>
<keyword evidence="1" id="KW-1133">Transmembrane helix</keyword>
<dbReference type="Pfam" id="PF07435">
    <property type="entry name" value="YycH"/>
    <property type="match status" value="1"/>
</dbReference>
<sequence length="444" mass="51508">MKKESVKSAILTALIIISLLLTWNMWTYQPTLFDAKKETDVYEVMPITNTIKKYYEVIKPQQLFIHDGENHFSTMDASHSNDLWMKMQSWEYSDLESGVETFSSGENLKEIQKNSIELRFLNEIPMKTFQTMLEWDADTENVQFDRIYLKAGETGGIQSVYFVSYDKMRYVESSVNNNSEATQKVKQLFNDRNNLEKYYSFNISEGKEIFLPVNEPKMVKHQYKVEEIAGSRFRDALFSNSSVIKQDSITSKNSYTDAISLLDIYPEQHRVYYVNPAVDDSVPLEASTLVDQSIKFLNQHGGWTDEYMLFDIDDKENKISYIMQIHSIPVIPFDEYPQTMIIQKWGQNEAASYERPSYRIDFEINSNNEIMLMSGKKVEELLKANNDIDKEDISNIYIAYQLENVENQGIVNVTPVWCIEMNNGKLKTFKDEIVQSGGNANGME</sequence>
<dbReference type="EMBL" id="JAUSTZ010000015">
    <property type="protein sequence ID" value="MDQ0228131.1"/>
    <property type="molecule type" value="Genomic_DNA"/>
</dbReference>
<evidence type="ECO:0000313" key="4">
    <source>
        <dbReference type="Proteomes" id="UP001232245"/>
    </source>
</evidence>
<feature type="domain" description="Regulatory protein YycH" evidence="2">
    <location>
        <begin position="4"/>
        <end position="424"/>
    </location>
</feature>
<dbReference type="Gene3D" id="3.10.450.310">
    <property type="match status" value="1"/>
</dbReference>
<feature type="transmembrane region" description="Helical" evidence="1">
    <location>
        <begin position="9"/>
        <end position="26"/>
    </location>
</feature>
<dbReference type="CDD" id="cd15787">
    <property type="entry name" value="YycH_N"/>
    <property type="match status" value="1"/>
</dbReference>
<reference evidence="3 4" key="1">
    <citation type="submission" date="2023-07" db="EMBL/GenBank/DDBJ databases">
        <title>Genomic Encyclopedia of Type Strains, Phase IV (KMG-IV): sequencing the most valuable type-strain genomes for metagenomic binning, comparative biology and taxonomic classification.</title>
        <authorList>
            <person name="Goeker M."/>
        </authorList>
    </citation>
    <scope>NUCLEOTIDE SEQUENCE [LARGE SCALE GENOMIC DNA]</scope>
    <source>
        <strain evidence="3 4">DSM 17723</strain>
    </source>
</reference>
<keyword evidence="1" id="KW-0472">Membrane</keyword>
<dbReference type="Proteomes" id="UP001232245">
    <property type="component" value="Unassembled WGS sequence"/>
</dbReference>
<dbReference type="Gene3D" id="3.30.310.160">
    <property type="entry name" value="YycH protein, domain 2"/>
    <property type="match status" value="1"/>
</dbReference>
<organism evidence="3 4">
    <name type="scientific">Metabacillus niabensis</name>
    <dbReference type="NCBI Taxonomy" id="324854"/>
    <lineage>
        <taxon>Bacteria</taxon>
        <taxon>Bacillati</taxon>
        <taxon>Bacillota</taxon>
        <taxon>Bacilli</taxon>
        <taxon>Bacillales</taxon>
        <taxon>Bacillaceae</taxon>
        <taxon>Metabacillus</taxon>
    </lineage>
</organism>
<comment type="caution">
    <text evidence="3">The sequence shown here is derived from an EMBL/GenBank/DDBJ whole genome shotgun (WGS) entry which is preliminary data.</text>
</comment>
<protein>
    <submittedName>
        <fullName evidence="3">Regulatory protein YycH of two-component signal transduction system YycFG</fullName>
    </submittedName>
</protein>
<keyword evidence="1" id="KW-0812">Transmembrane</keyword>
<gene>
    <name evidence="3" type="ORF">J2S02_004506</name>
</gene>
<keyword evidence="4" id="KW-1185">Reference proteome</keyword>
<evidence type="ECO:0000256" key="1">
    <source>
        <dbReference type="SAM" id="Phobius"/>
    </source>
</evidence>
<accession>A0ABT9Z793</accession>
<dbReference type="InterPro" id="IPR042274">
    <property type="entry name" value="YycH/YycI_2"/>
</dbReference>
<evidence type="ECO:0000313" key="3">
    <source>
        <dbReference type="EMBL" id="MDQ0228131.1"/>
    </source>
</evidence>
<name>A0ABT9Z793_9BACI</name>
<dbReference type="RefSeq" id="WP_095302061.1">
    <property type="nucleotide sequence ID" value="NZ_CADEPK010000004.1"/>
</dbReference>